<evidence type="ECO:0000256" key="1">
    <source>
        <dbReference type="SAM" id="Coils"/>
    </source>
</evidence>
<sequence length="169" mass="20025">MPIHHRGGGYFERDRHGERVVLTPPRRSNSYSYSHTRSHSQPSMRTLLNESEELCAALSLENASLRQELSELQTQAWDYVRLRTEVVTLRDQNERLGEKLVAEQDRTRHLKRDRDGLRLRLTERVDEVDGLRRRLRESDERVRSVERRIGEKNHVIETLRRMVRDFGGV</sequence>
<feature type="compositionally biased region" description="Polar residues" evidence="2">
    <location>
        <begin position="26"/>
        <end position="42"/>
    </location>
</feature>
<feature type="region of interest" description="Disordered" evidence="2">
    <location>
        <begin position="23"/>
        <end position="42"/>
    </location>
</feature>
<organism evidence="3 4">
    <name type="scientific">Phlyctema vagabunda</name>
    <dbReference type="NCBI Taxonomy" id="108571"/>
    <lineage>
        <taxon>Eukaryota</taxon>
        <taxon>Fungi</taxon>
        <taxon>Dikarya</taxon>
        <taxon>Ascomycota</taxon>
        <taxon>Pezizomycotina</taxon>
        <taxon>Leotiomycetes</taxon>
        <taxon>Helotiales</taxon>
        <taxon>Dermateaceae</taxon>
        <taxon>Phlyctema</taxon>
    </lineage>
</organism>
<keyword evidence="1" id="KW-0175">Coiled coil</keyword>
<gene>
    <name evidence="3" type="ORF">PVAG01_08002</name>
</gene>
<accession>A0ABR4PE03</accession>
<proteinExistence type="predicted"/>
<evidence type="ECO:0000256" key="2">
    <source>
        <dbReference type="SAM" id="MobiDB-lite"/>
    </source>
</evidence>
<reference evidence="3 4" key="1">
    <citation type="submission" date="2024-06" db="EMBL/GenBank/DDBJ databases">
        <title>Complete genome of Phlyctema vagabunda strain 19-DSS-EL-015.</title>
        <authorList>
            <person name="Fiorenzani C."/>
        </authorList>
    </citation>
    <scope>NUCLEOTIDE SEQUENCE [LARGE SCALE GENOMIC DNA]</scope>
    <source>
        <strain evidence="3 4">19-DSS-EL-015</strain>
    </source>
</reference>
<feature type="coiled-coil region" evidence="1">
    <location>
        <begin position="48"/>
        <end position="99"/>
    </location>
</feature>
<protein>
    <submittedName>
        <fullName evidence="3">Uncharacterized protein</fullName>
    </submittedName>
</protein>
<dbReference type="EMBL" id="JBFCZG010000006">
    <property type="protein sequence ID" value="KAL3421556.1"/>
    <property type="molecule type" value="Genomic_DNA"/>
</dbReference>
<dbReference type="Proteomes" id="UP001629113">
    <property type="component" value="Unassembled WGS sequence"/>
</dbReference>
<evidence type="ECO:0000313" key="4">
    <source>
        <dbReference type="Proteomes" id="UP001629113"/>
    </source>
</evidence>
<name>A0ABR4PE03_9HELO</name>
<evidence type="ECO:0000313" key="3">
    <source>
        <dbReference type="EMBL" id="KAL3421556.1"/>
    </source>
</evidence>
<keyword evidence="4" id="KW-1185">Reference proteome</keyword>
<comment type="caution">
    <text evidence="3">The sequence shown here is derived from an EMBL/GenBank/DDBJ whole genome shotgun (WGS) entry which is preliminary data.</text>
</comment>